<organism evidence="1 2">
    <name type="scientific">Rheinheimera nanhaiensis E407-8</name>
    <dbReference type="NCBI Taxonomy" id="562729"/>
    <lineage>
        <taxon>Bacteria</taxon>
        <taxon>Pseudomonadati</taxon>
        <taxon>Pseudomonadota</taxon>
        <taxon>Gammaproteobacteria</taxon>
        <taxon>Chromatiales</taxon>
        <taxon>Chromatiaceae</taxon>
        <taxon>Rheinheimera</taxon>
    </lineage>
</organism>
<name>I1DXL8_9GAMM</name>
<proteinExistence type="predicted"/>
<dbReference type="OrthoDB" id="6311398at2"/>
<protein>
    <submittedName>
        <fullName evidence="1">Uncharacterized protein</fullName>
    </submittedName>
</protein>
<gene>
    <name evidence="1" type="ORF">RNAN_1784</name>
</gene>
<sequence>MQKTKLAVNWIEDKQPVQQGTYFAAVRYQTGFGAYEVIAWDGEQWQLDASVRVVGWIAFDDFLKNLDINWPVSDQKADAAFKAQYEANKDNFKPDEFVEVE</sequence>
<dbReference type="STRING" id="562729.RNAN_1784"/>
<dbReference type="AlphaFoldDB" id="I1DXL8"/>
<evidence type="ECO:0000313" key="1">
    <source>
        <dbReference type="EMBL" id="GAB58796.1"/>
    </source>
</evidence>
<dbReference type="RefSeq" id="WP_008220795.1">
    <property type="nucleotide sequence ID" value="NZ_BAFK01000008.1"/>
</dbReference>
<accession>I1DXL8</accession>
<dbReference type="EMBL" id="BAFK01000008">
    <property type="protein sequence ID" value="GAB58796.1"/>
    <property type="molecule type" value="Genomic_DNA"/>
</dbReference>
<dbReference type="Proteomes" id="UP000004374">
    <property type="component" value="Unassembled WGS sequence"/>
</dbReference>
<evidence type="ECO:0000313" key="2">
    <source>
        <dbReference type="Proteomes" id="UP000004374"/>
    </source>
</evidence>
<reference evidence="1 2" key="1">
    <citation type="journal article" date="2012" name="J. Bacteriol.">
        <title>Genome Sequence of the Protease-Producing Bacterium Rheinheimera nanhaiensis E407-8T, Isolated from Deep-Sea Sediment of the South China Sea.</title>
        <authorList>
            <person name="Zhang X.-Y."/>
            <person name="Zhang Y.-J."/>
            <person name="Qin Q.-L."/>
            <person name="Xie B.-B."/>
            <person name="Chen X.-L."/>
            <person name="Zhou B.-C."/>
            <person name="Zhang Y.-Z."/>
        </authorList>
    </citation>
    <scope>NUCLEOTIDE SEQUENCE [LARGE SCALE GENOMIC DNA]</scope>
    <source>
        <strain evidence="1 2">E407-8</strain>
    </source>
</reference>
<keyword evidence="2" id="KW-1185">Reference proteome</keyword>
<comment type="caution">
    <text evidence="1">The sequence shown here is derived from an EMBL/GenBank/DDBJ whole genome shotgun (WGS) entry which is preliminary data.</text>
</comment>